<dbReference type="AlphaFoldDB" id="A0A7L7Z3Y6"/>
<dbReference type="Proteomes" id="UP000516660">
    <property type="component" value="Chromosome"/>
</dbReference>
<accession>A0A7L7Z3Y6</accession>
<keyword evidence="1" id="KW-1133">Transmembrane helix</keyword>
<evidence type="ECO:0000313" key="3">
    <source>
        <dbReference type="Proteomes" id="UP000516660"/>
    </source>
</evidence>
<keyword evidence="1" id="KW-0812">Transmembrane</keyword>
<keyword evidence="3" id="KW-1185">Reference proteome</keyword>
<dbReference type="EMBL" id="CP061274">
    <property type="protein sequence ID" value="QOD44426.1"/>
    <property type="molecule type" value="Genomic_DNA"/>
</dbReference>
<evidence type="ECO:0000256" key="1">
    <source>
        <dbReference type="SAM" id="Phobius"/>
    </source>
</evidence>
<proteinExistence type="predicted"/>
<name>A0A7L7Z3Y6_9MICO</name>
<reference evidence="2 3" key="1">
    <citation type="submission" date="2020-08" db="EMBL/GenBank/DDBJ databases">
        <title>Description of Clavibacter zhangzhiyonge sp. nov., a phytopathogenic actinobacterium isolated from barley seeds, causing leaf brown spot and decline.</title>
        <authorList>
            <person name="Tian Q."/>
            <person name="Chuan J."/>
            <person name="Zhao W."/>
            <person name="Li X."/>
        </authorList>
    </citation>
    <scope>NUCLEOTIDE SEQUENCE [LARGE SCALE GENOMIC DNA]</scope>
    <source>
        <strain evidence="2 3">DM1</strain>
    </source>
</reference>
<sequence length="94" mass="9486">MTDPRARDRRLLVGAVVCVAVLLPAAVLCAVALVQGAILIDELPPPEFGIASSPEHEALGRQALACGAVAVLALVGAVACAVLRQAGPAAPTRR</sequence>
<protein>
    <submittedName>
        <fullName evidence="2">Uncharacterized protein</fullName>
    </submittedName>
</protein>
<dbReference type="KEGG" id="czh:H9X71_03500"/>
<dbReference type="RefSeq" id="WP_191148347.1">
    <property type="nucleotide sequence ID" value="NZ_CP061274.1"/>
</dbReference>
<keyword evidence="1" id="KW-0472">Membrane</keyword>
<organism evidence="2 3">
    <name type="scientific">Clavibacter zhangzhiyongii</name>
    <dbReference type="NCBI Taxonomy" id="2768071"/>
    <lineage>
        <taxon>Bacteria</taxon>
        <taxon>Bacillati</taxon>
        <taxon>Actinomycetota</taxon>
        <taxon>Actinomycetes</taxon>
        <taxon>Micrococcales</taxon>
        <taxon>Microbacteriaceae</taxon>
        <taxon>Clavibacter</taxon>
    </lineage>
</organism>
<evidence type="ECO:0000313" key="2">
    <source>
        <dbReference type="EMBL" id="QOD44426.1"/>
    </source>
</evidence>
<feature type="transmembrane region" description="Helical" evidence="1">
    <location>
        <begin position="60"/>
        <end position="83"/>
    </location>
</feature>
<gene>
    <name evidence="2" type="ORF">H9X71_03500</name>
</gene>